<comment type="caution">
    <text evidence="1">The sequence shown here is derived from an EMBL/GenBank/DDBJ whole genome shotgun (WGS) entry which is preliminary data.</text>
</comment>
<reference evidence="1 2" key="1">
    <citation type="submission" date="2022-01" db="EMBL/GenBank/DDBJ databases">
        <title>Flavihumibacter sp. nov., isolated from sediment of a river.</title>
        <authorList>
            <person name="Liu H."/>
        </authorList>
    </citation>
    <scope>NUCLEOTIDE SEQUENCE [LARGE SCALE GENOMIC DNA]</scope>
    <source>
        <strain evidence="1 2">RY-1</strain>
    </source>
</reference>
<sequence>MRKVESMNQEKTAVHYMQAWVHRLLIRKRKLLGLFIWIFLLIGMFQVSCKKTDSIISPEAGKEIQSARSWFIKEVVQKEKDFLQLKKWTNTKDSVARLFSRMTKLEKAVEWNQAKSFSDQGWDLVIAPVEELEAGFVNKKFLRGRAIVIFTNPDGVRDLTIVEVLLKPGSSVDLIRLVQAGFLNRHQLAAEITENVNAELLFYDRDYRHETSRRLVNGNWEDSKYKLRIKVGAASKSRMMASFSQSTSCSTCSTWYLVGFYYDQQTGQVDDYSILTQWEECTAKDLDPSYGDGTSEDTKQACIDECVEDASDLSSEGRVVAETVSRREIYYDQIRKQVLLKWKVLQGLTWSVYSYEKGMLRLVSMNPTKWVWESLVHDRMGVEGFSIAGTIEVENDIGIPSFTAGAKNILYAGMQVTYTMVYTPVCGSCGGLDKVIGPIKKSHTASAFWPATP</sequence>
<dbReference type="RefSeq" id="WP_234864992.1">
    <property type="nucleotide sequence ID" value="NZ_JAKEVY010000002.1"/>
</dbReference>
<name>A0ABS9BF87_9BACT</name>
<evidence type="ECO:0000313" key="1">
    <source>
        <dbReference type="EMBL" id="MCF1714374.1"/>
    </source>
</evidence>
<accession>A0ABS9BF87</accession>
<protein>
    <submittedName>
        <fullName evidence="1">Uncharacterized protein</fullName>
    </submittedName>
</protein>
<organism evidence="1 2">
    <name type="scientific">Flavihumibacter fluminis</name>
    <dbReference type="NCBI Taxonomy" id="2909236"/>
    <lineage>
        <taxon>Bacteria</taxon>
        <taxon>Pseudomonadati</taxon>
        <taxon>Bacteroidota</taxon>
        <taxon>Chitinophagia</taxon>
        <taxon>Chitinophagales</taxon>
        <taxon>Chitinophagaceae</taxon>
        <taxon>Flavihumibacter</taxon>
    </lineage>
</organism>
<dbReference type="Proteomes" id="UP001200145">
    <property type="component" value="Unassembled WGS sequence"/>
</dbReference>
<dbReference type="EMBL" id="JAKEVY010000002">
    <property type="protein sequence ID" value="MCF1714374.1"/>
    <property type="molecule type" value="Genomic_DNA"/>
</dbReference>
<evidence type="ECO:0000313" key="2">
    <source>
        <dbReference type="Proteomes" id="UP001200145"/>
    </source>
</evidence>
<keyword evidence="2" id="KW-1185">Reference proteome</keyword>
<gene>
    <name evidence="1" type="ORF">L0U88_07015</name>
</gene>
<proteinExistence type="predicted"/>